<sequence length="148" mass="17511">METIKYKFVTSIPDVLEDCVLYISMEYGTAIHKCVCGCGNEVVTPFSPTDWDINYDGESVSLNPSIGNWGFECQSHYWIIRNKIIHSPKWDKEEIEYNRGQDKKLKARFYEKQILENDNREKEFVSKNESEKLIPWWKKLVKYVKGIF</sequence>
<evidence type="ECO:0000313" key="1">
    <source>
        <dbReference type="EMBL" id="SFC59838.1"/>
    </source>
</evidence>
<organism evidence="1 2">
    <name type="scientific">Flavobacterium phragmitis</name>
    <dbReference type="NCBI Taxonomy" id="739143"/>
    <lineage>
        <taxon>Bacteria</taxon>
        <taxon>Pseudomonadati</taxon>
        <taxon>Bacteroidota</taxon>
        <taxon>Flavobacteriia</taxon>
        <taxon>Flavobacteriales</taxon>
        <taxon>Flavobacteriaceae</taxon>
        <taxon>Flavobacterium</taxon>
    </lineage>
</organism>
<keyword evidence="2" id="KW-1185">Reference proteome</keyword>
<dbReference type="EMBL" id="FOMH01000001">
    <property type="protein sequence ID" value="SFC59838.1"/>
    <property type="molecule type" value="Genomic_DNA"/>
</dbReference>
<gene>
    <name evidence="1" type="ORF">SAMN05216297_101390</name>
</gene>
<evidence type="ECO:0000313" key="2">
    <source>
        <dbReference type="Proteomes" id="UP000199672"/>
    </source>
</evidence>
<protein>
    <submittedName>
        <fullName evidence="1">Uncharacterized protein</fullName>
    </submittedName>
</protein>
<proteinExistence type="predicted"/>
<dbReference type="STRING" id="739143.SAMN05216297_101390"/>
<reference evidence="2" key="1">
    <citation type="submission" date="2016-10" db="EMBL/GenBank/DDBJ databases">
        <authorList>
            <person name="Varghese N."/>
            <person name="Submissions S."/>
        </authorList>
    </citation>
    <scope>NUCLEOTIDE SEQUENCE [LARGE SCALE GENOMIC DNA]</scope>
    <source>
        <strain evidence="2">CGMCC 1.10370</strain>
    </source>
</reference>
<dbReference type="AlphaFoldDB" id="A0A1I1KMG1"/>
<accession>A0A1I1KMG1</accession>
<dbReference type="Pfam" id="PF20137">
    <property type="entry name" value="BubE"/>
    <property type="match status" value="1"/>
</dbReference>
<dbReference type="OrthoDB" id="3788717at2"/>
<dbReference type="RefSeq" id="WP_091490438.1">
    <property type="nucleotide sequence ID" value="NZ_FOMH01000001.1"/>
</dbReference>
<name>A0A1I1KMG1_9FLAO</name>
<dbReference type="Proteomes" id="UP000199672">
    <property type="component" value="Unassembled WGS sequence"/>
</dbReference>
<dbReference type="InterPro" id="IPR045384">
    <property type="entry name" value="DUF6527"/>
</dbReference>